<dbReference type="EMBL" id="LVVM01006096">
    <property type="protein sequence ID" value="OJA08946.1"/>
    <property type="molecule type" value="Genomic_DNA"/>
</dbReference>
<sequence length="70" mass="7454">MQQVVVKVQNTSGSDFNEIKFQGLNGPMVVTSGSLGFVDQQTVVTSATGDAQEIKGFRKDPVGQVTHLDS</sequence>
<evidence type="ECO:0000313" key="2">
    <source>
        <dbReference type="Proteomes" id="UP000183567"/>
    </source>
</evidence>
<dbReference type="AlphaFoldDB" id="A0A1J8QHQ1"/>
<accession>A0A1J8QHQ1</accession>
<dbReference type="Proteomes" id="UP000183567">
    <property type="component" value="Unassembled WGS sequence"/>
</dbReference>
<keyword evidence="2" id="KW-1185">Reference proteome</keyword>
<name>A0A1J8QHQ1_9AGAM</name>
<evidence type="ECO:0000313" key="1">
    <source>
        <dbReference type="EMBL" id="OJA08946.1"/>
    </source>
</evidence>
<gene>
    <name evidence="1" type="ORF">AZE42_07507</name>
</gene>
<comment type="caution">
    <text evidence="1">The sequence shown here is derived from an EMBL/GenBank/DDBJ whole genome shotgun (WGS) entry which is preliminary data.</text>
</comment>
<proteinExistence type="predicted"/>
<organism evidence="1 2">
    <name type="scientific">Rhizopogon vesiculosus</name>
    <dbReference type="NCBI Taxonomy" id="180088"/>
    <lineage>
        <taxon>Eukaryota</taxon>
        <taxon>Fungi</taxon>
        <taxon>Dikarya</taxon>
        <taxon>Basidiomycota</taxon>
        <taxon>Agaricomycotina</taxon>
        <taxon>Agaricomycetes</taxon>
        <taxon>Agaricomycetidae</taxon>
        <taxon>Boletales</taxon>
        <taxon>Suillineae</taxon>
        <taxon>Rhizopogonaceae</taxon>
        <taxon>Rhizopogon</taxon>
    </lineage>
</organism>
<protein>
    <submittedName>
        <fullName evidence="1">Uncharacterized protein</fullName>
    </submittedName>
</protein>
<reference evidence="1 2" key="1">
    <citation type="submission" date="2016-03" db="EMBL/GenBank/DDBJ databases">
        <title>Comparative genomics of the ectomycorrhizal sister species Rhizopogon vinicolor and Rhizopogon vesiculosus (Basidiomycota: Boletales) reveals a divergence of the mating type B locus.</title>
        <authorList>
            <person name="Mujic A.B."/>
            <person name="Kuo A."/>
            <person name="Tritt A."/>
            <person name="Lipzen A."/>
            <person name="Chen C."/>
            <person name="Johnson J."/>
            <person name="Sharma A."/>
            <person name="Barry K."/>
            <person name="Grigoriev I.V."/>
            <person name="Spatafora J.W."/>
        </authorList>
    </citation>
    <scope>NUCLEOTIDE SEQUENCE [LARGE SCALE GENOMIC DNA]</scope>
    <source>
        <strain evidence="1 2">AM-OR11-056</strain>
    </source>
</reference>